<accession>A0ABM5N1U9</accession>
<dbReference type="Pfam" id="PF00583">
    <property type="entry name" value="Acetyltransf_1"/>
    <property type="match status" value="1"/>
</dbReference>
<proteinExistence type="predicted"/>
<dbReference type="PANTHER" id="PTHR43233">
    <property type="entry name" value="FAMILY N-ACETYLTRANSFERASE, PUTATIVE (AFU_ORTHOLOGUE AFUA_6G03350)-RELATED"/>
    <property type="match status" value="1"/>
</dbReference>
<evidence type="ECO:0000259" key="1">
    <source>
        <dbReference type="PROSITE" id="PS51186"/>
    </source>
</evidence>
<protein>
    <submittedName>
        <fullName evidence="2">GCN5-related N-acetyltransferase</fullName>
    </submittedName>
</protein>
<dbReference type="CDD" id="cd04301">
    <property type="entry name" value="NAT_SF"/>
    <property type="match status" value="1"/>
</dbReference>
<dbReference type="InterPro" id="IPR053144">
    <property type="entry name" value="Acetyltransferase_Butenolide"/>
</dbReference>
<organism evidence="2 3">
    <name type="scientific">Emticicia oligotrophica (strain DSM 17448 / CIP 109782 / MTCC 6937 / GPTSA100-15)</name>
    <dbReference type="NCBI Taxonomy" id="929562"/>
    <lineage>
        <taxon>Bacteria</taxon>
        <taxon>Pseudomonadati</taxon>
        <taxon>Bacteroidota</taxon>
        <taxon>Cytophagia</taxon>
        <taxon>Cytophagales</taxon>
        <taxon>Leadbetterellaceae</taxon>
        <taxon>Emticicia</taxon>
    </lineage>
</organism>
<dbReference type="PROSITE" id="PS51186">
    <property type="entry name" value="GNAT"/>
    <property type="match status" value="1"/>
</dbReference>
<name>A0ABM5N1U9_EMTOG</name>
<dbReference type="EMBL" id="CP002961">
    <property type="protein sequence ID" value="AFK03316.1"/>
    <property type="molecule type" value="Genomic_DNA"/>
</dbReference>
<dbReference type="RefSeq" id="WP_015029013.1">
    <property type="nucleotide sequence ID" value="NC_018748.1"/>
</dbReference>
<reference evidence="2 3" key="1">
    <citation type="submission" date="2011-07" db="EMBL/GenBank/DDBJ databases">
        <title>The complete genome of chromosome of Emticicia oligotrophica DSM 17448.</title>
        <authorList>
            <consortium name="US DOE Joint Genome Institute (JGI-PGF)"/>
            <person name="Lucas S."/>
            <person name="Han J."/>
            <person name="Lapidus A."/>
            <person name="Bruce D."/>
            <person name="Goodwin L."/>
            <person name="Pitluck S."/>
            <person name="Peters L."/>
            <person name="Kyrpides N."/>
            <person name="Mavromatis K."/>
            <person name="Ivanova N."/>
            <person name="Ovchinnikova G."/>
            <person name="Teshima H."/>
            <person name="Detter J.C."/>
            <person name="Tapia R."/>
            <person name="Han C."/>
            <person name="Land M."/>
            <person name="Hauser L."/>
            <person name="Markowitz V."/>
            <person name="Cheng J.-F."/>
            <person name="Hugenholtz P."/>
            <person name="Woyke T."/>
            <person name="Wu D."/>
            <person name="Tindall B."/>
            <person name="Pomrenke H."/>
            <person name="Brambilla E."/>
            <person name="Klenk H.-P."/>
            <person name="Eisen J.A."/>
        </authorList>
    </citation>
    <scope>NUCLEOTIDE SEQUENCE [LARGE SCALE GENOMIC DNA]</scope>
    <source>
        <strain evidence="2 3">DSM 17448</strain>
    </source>
</reference>
<dbReference type="Gene3D" id="3.40.630.30">
    <property type="match status" value="1"/>
</dbReference>
<dbReference type="Proteomes" id="UP000002875">
    <property type="component" value="Chromosome"/>
</dbReference>
<sequence>MSVNMIYEYQKDEYTISTDKTKLQFDVIHGFLSTSYWSPNIPMEIVKRAAEHSTTFGIFKAGKQVGYARIISDYATFAYLADVFVLESERGKGISKWLMECITQQPDLQGLRRWMLATRDAHGLYAQFGFTPLDNPDIMMQIARPNIYNEK</sequence>
<keyword evidence="3" id="KW-1185">Reference proteome</keyword>
<dbReference type="SUPFAM" id="SSF55729">
    <property type="entry name" value="Acyl-CoA N-acyltransferases (Nat)"/>
    <property type="match status" value="1"/>
</dbReference>
<evidence type="ECO:0000313" key="2">
    <source>
        <dbReference type="EMBL" id="AFK03316.1"/>
    </source>
</evidence>
<dbReference type="PANTHER" id="PTHR43233:SF1">
    <property type="entry name" value="FAMILY N-ACETYLTRANSFERASE, PUTATIVE (AFU_ORTHOLOGUE AFUA_6G03350)-RELATED"/>
    <property type="match status" value="1"/>
</dbReference>
<feature type="domain" description="N-acetyltransferase" evidence="1">
    <location>
        <begin position="14"/>
        <end position="151"/>
    </location>
</feature>
<dbReference type="InterPro" id="IPR000182">
    <property type="entry name" value="GNAT_dom"/>
</dbReference>
<dbReference type="InterPro" id="IPR016181">
    <property type="entry name" value="Acyl_CoA_acyltransferase"/>
</dbReference>
<gene>
    <name evidence="2" type="ordered locus">Emtol_2178</name>
</gene>
<evidence type="ECO:0000313" key="3">
    <source>
        <dbReference type="Proteomes" id="UP000002875"/>
    </source>
</evidence>